<evidence type="ECO:0000313" key="1">
    <source>
        <dbReference type="EMBL" id="MPN22107.1"/>
    </source>
</evidence>
<reference evidence="1" key="1">
    <citation type="submission" date="2019-08" db="EMBL/GenBank/DDBJ databases">
        <authorList>
            <person name="Kucharzyk K."/>
            <person name="Murdoch R.W."/>
            <person name="Higgins S."/>
            <person name="Loffler F."/>
        </authorList>
    </citation>
    <scope>NUCLEOTIDE SEQUENCE</scope>
</reference>
<accession>A0A645G5B8</accession>
<gene>
    <name evidence="1" type="ORF">SDC9_169490</name>
</gene>
<name>A0A645G5B8_9ZZZZ</name>
<proteinExistence type="predicted"/>
<comment type="caution">
    <text evidence="1">The sequence shown here is derived from an EMBL/GenBank/DDBJ whole genome shotgun (WGS) entry which is preliminary data.</text>
</comment>
<sequence length="51" mass="5715">MLGLFGKSPADYGYEVSISQDDMDEIHDFIEGWDHEGCCCNEESCLGINLQ</sequence>
<protein>
    <submittedName>
        <fullName evidence="1">Uncharacterized protein</fullName>
    </submittedName>
</protein>
<dbReference type="AlphaFoldDB" id="A0A645G5B8"/>
<organism evidence="1">
    <name type="scientific">bioreactor metagenome</name>
    <dbReference type="NCBI Taxonomy" id="1076179"/>
    <lineage>
        <taxon>unclassified sequences</taxon>
        <taxon>metagenomes</taxon>
        <taxon>ecological metagenomes</taxon>
    </lineage>
</organism>
<dbReference type="EMBL" id="VSSQ01070268">
    <property type="protein sequence ID" value="MPN22107.1"/>
    <property type="molecule type" value="Genomic_DNA"/>
</dbReference>